<proteinExistence type="predicted"/>
<gene>
    <name evidence="1" type="ORF">SAMN05216267_105234</name>
</gene>
<keyword evidence="2" id="KW-1185">Reference proteome</keyword>
<accession>A0A1H8TGH4</accession>
<dbReference type="EMBL" id="FODD01000052">
    <property type="protein sequence ID" value="SEO89694.1"/>
    <property type="molecule type" value="Genomic_DNA"/>
</dbReference>
<protein>
    <submittedName>
        <fullName evidence="1">Uncharacterized protein</fullName>
    </submittedName>
</protein>
<reference evidence="1 2" key="1">
    <citation type="submission" date="2016-10" db="EMBL/GenBank/DDBJ databases">
        <authorList>
            <person name="de Groot N.N."/>
        </authorList>
    </citation>
    <scope>NUCLEOTIDE SEQUENCE [LARGE SCALE GENOMIC DNA]</scope>
    <source>
        <strain evidence="1 2">CGMCC 4.2026</strain>
    </source>
</reference>
<evidence type="ECO:0000313" key="1">
    <source>
        <dbReference type="EMBL" id="SEO89694.1"/>
    </source>
</evidence>
<dbReference type="AlphaFoldDB" id="A0A1H8TGH4"/>
<name>A0A1H8TGH4_9ACTN</name>
<dbReference type="Proteomes" id="UP000181951">
    <property type="component" value="Unassembled WGS sequence"/>
</dbReference>
<evidence type="ECO:0000313" key="2">
    <source>
        <dbReference type="Proteomes" id="UP000181951"/>
    </source>
</evidence>
<organism evidence="1 2">
    <name type="scientific">Actinacidiphila rubida</name>
    <dbReference type="NCBI Taxonomy" id="310780"/>
    <lineage>
        <taxon>Bacteria</taxon>
        <taxon>Bacillati</taxon>
        <taxon>Actinomycetota</taxon>
        <taxon>Actinomycetes</taxon>
        <taxon>Kitasatosporales</taxon>
        <taxon>Streptomycetaceae</taxon>
        <taxon>Actinacidiphila</taxon>
    </lineage>
</organism>
<sequence length="30" mass="3504">MARYEDKKNITARRRSTTSLALVVEAHQEE</sequence>